<reference evidence="2" key="1">
    <citation type="journal article" date="2019" name="Int. J. Syst. Evol. Microbiol.">
        <title>The Global Catalogue of Microorganisms (GCM) 10K type strain sequencing project: providing services to taxonomists for standard genome sequencing and annotation.</title>
        <authorList>
            <consortium name="The Broad Institute Genomics Platform"/>
            <consortium name="The Broad Institute Genome Sequencing Center for Infectious Disease"/>
            <person name="Wu L."/>
            <person name="Ma J."/>
        </authorList>
    </citation>
    <scope>NUCLEOTIDE SEQUENCE [LARGE SCALE GENOMIC DNA]</scope>
    <source>
        <strain evidence="2">CGMCC 1.12859</strain>
    </source>
</reference>
<comment type="caution">
    <text evidence="1">The sequence shown here is derived from an EMBL/GenBank/DDBJ whole genome shotgun (WGS) entry which is preliminary data.</text>
</comment>
<gene>
    <name evidence="1" type="ORF">ACFQMG_37180</name>
</gene>
<accession>A0ABW2G6M9</accession>
<name>A0ABW2G6M9_9ACTN</name>
<dbReference type="EMBL" id="JBHTAJ010000156">
    <property type="protein sequence ID" value="MFC7185193.1"/>
    <property type="molecule type" value="Genomic_DNA"/>
</dbReference>
<sequence length="275" mass="29448">MTAISTEPSATGDPVGEGYRRLAAAYPALRIRAGEPPAGEGWVRGSTLAADPRAVQAMIDLDSRAGERDHGVPLRPDVAAGFSLHRYAWPVALAFTVPWFLERRVPRLPPDRVAINRSTGELAVRPVESVVLPGDPPASAAAVGGRARAGGADVRVVPDEAALRAELLAAVAEHLAPVVAAFRPRVRRGPRTLWGMVTDDVVEGLWYLGGLFGEEDRAAAELTALLPGDGPAPFVGAAGFRHEDAMRTRTRTTCCLFYTVRPEEPCFTCPRRQSM</sequence>
<dbReference type="RefSeq" id="WP_380233215.1">
    <property type="nucleotide sequence ID" value="NZ_JBHSVH010000002.1"/>
</dbReference>
<evidence type="ECO:0000313" key="2">
    <source>
        <dbReference type="Proteomes" id="UP001596435"/>
    </source>
</evidence>
<evidence type="ECO:0000313" key="1">
    <source>
        <dbReference type="EMBL" id="MFC7185193.1"/>
    </source>
</evidence>
<proteinExistence type="predicted"/>
<keyword evidence="2" id="KW-1185">Reference proteome</keyword>
<protein>
    <submittedName>
        <fullName evidence="1">Iron-sulfur protein</fullName>
    </submittedName>
</protein>
<organism evidence="1 2">
    <name type="scientific">Kitasatospora paranensis</name>
    <dbReference type="NCBI Taxonomy" id="258053"/>
    <lineage>
        <taxon>Bacteria</taxon>
        <taxon>Bacillati</taxon>
        <taxon>Actinomycetota</taxon>
        <taxon>Actinomycetes</taxon>
        <taxon>Kitasatosporales</taxon>
        <taxon>Streptomycetaceae</taxon>
        <taxon>Kitasatospora</taxon>
    </lineage>
</organism>
<dbReference type="Proteomes" id="UP001596435">
    <property type="component" value="Unassembled WGS sequence"/>
</dbReference>